<dbReference type="Gene3D" id="2.30.30.40">
    <property type="entry name" value="SH3 Domains"/>
    <property type="match status" value="2"/>
</dbReference>
<keyword evidence="2" id="KW-1185">Reference proteome</keyword>
<organism evidence="1 2">
    <name type="scientific">Epibacterium ulvae</name>
    <dbReference type="NCBI Taxonomy" id="1156985"/>
    <lineage>
        <taxon>Bacteria</taxon>
        <taxon>Pseudomonadati</taxon>
        <taxon>Pseudomonadota</taxon>
        <taxon>Alphaproteobacteria</taxon>
        <taxon>Rhodobacterales</taxon>
        <taxon>Roseobacteraceae</taxon>
        <taxon>Epibacterium</taxon>
    </lineage>
</organism>
<reference evidence="1 2" key="1">
    <citation type="submission" date="2016-10" db="EMBL/GenBank/DDBJ databases">
        <authorList>
            <person name="de Groot N.N."/>
        </authorList>
    </citation>
    <scope>NUCLEOTIDE SEQUENCE [LARGE SCALE GENOMIC DNA]</scope>
    <source>
        <strain evidence="1 2">U95</strain>
    </source>
</reference>
<accession>A0A1G5PPG7</accession>
<dbReference type="STRING" id="1156985.SAMN04488118_101411"/>
<dbReference type="InterPro" id="IPR010466">
    <property type="entry name" value="DUF1058"/>
</dbReference>
<dbReference type="Pfam" id="PF06347">
    <property type="entry name" value="SH3_4"/>
    <property type="match status" value="2"/>
</dbReference>
<sequence>MARLAICAKVSQKSRIKTPIRVNRHVKFSTYCLRATVLIGLAVLTGGTAIAADKRGPVTNLPLPRFVSMKATESNVRRGPSLTHRVDWVFKRRGMPLEITAEYGHWRRVQDRDGAGGWVHYALLSGARTVLIEEDLLQVHARPDPQSQVTAAFELGVVARLGECSRDWCKISADGYKGWVQKHQLWGVAPDEIRE</sequence>
<dbReference type="OrthoDB" id="9810773at2"/>
<dbReference type="EMBL" id="FMWG01000001">
    <property type="protein sequence ID" value="SCZ51050.1"/>
    <property type="molecule type" value="Genomic_DNA"/>
</dbReference>
<name>A0A1G5PPG7_9RHOB</name>
<gene>
    <name evidence="1" type="ORF">SAMN04488118_101411</name>
</gene>
<evidence type="ECO:0000313" key="1">
    <source>
        <dbReference type="EMBL" id="SCZ51050.1"/>
    </source>
</evidence>
<evidence type="ECO:0000313" key="2">
    <source>
        <dbReference type="Proteomes" id="UP000198767"/>
    </source>
</evidence>
<dbReference type="AlphaFoldDB" id="A0A1G5PPG7"/>
<protein>
    <submittedName>
        <fullName evidence="1">SH3-like domain-containing protein</fullName>
    </submittedName>
</protein>
<dbReference type="Proteomes" id="UP000198767">
    <property type="component" value="Unassembled WGS sequence"/>
</dbReference>
<proteinExistence type="predicted"/>